<accession>A0ABT9RM73</accession>
<evidence type="ECO:0000256" key="3">
    <source>
        <dbReference type="ARBA" id="ARBA00023163"/>
    </source>
</evidence>
<organism evidence="6 7">
    <name type="scientific">Streptosporangium brasiliense</name>
    <dbReference type="NCBI Taxonomy" id="47480"/>
    <lineage>
        <taxon>Bacteria</taxon>
        <taxon>Bacillati</taxon>
        <taxon>Actinomycetota</taxon>
        <taxon>Actinomycetes</taxon>
        <taxon>Streptosporangiales</taxon>
        <taxon>Streptosporangiaceae</taxon>
        <taxon>Streptosporangium</taxon>
    </lineage>
</organism>
<dbReference type="PROSITE" id="PS50042">
    <property type="entry name" value="CNMP_BINDING_3"/>
    <property type="match status" value="1"/>
</dbReference>
<dbReference type="RefSeq" id="WP_306874419.1">
    <property type="nucleotide sequence ID" value="NZ_JAUSRB010000002.1"/>
</dbReference>
<keyword evidence="3" id="KW-0804">Transcription</keyword>
<evidence type="ECO:0000256" key="2">
    <source>
        <dbReference type="ARBA" id="ARBA00023125"/>
    </source>
</evidence>
<dbReference type="InterPro" id="IPR036388">
    <property type="entry name" value="WH-like_DNA-bd_sf"/>
</dbReference>
<dbReference type="Gene3D" id="1.10.10.10">
    <property type="entry name" value="Winged helix-like DNA-binding domain superfamily/Winged helix DNA-binding domain"/>
    <property type="match status" value="1"/>
</dbReference>
<reference evidence="6 7" key="1">
    <citation type="submission" date="2023-07" db="EMBL/GenBank/DDBJ databases">
        <title>Sequencing the genomes of 1000 actinobacteria strains.</title>
        <authorList>
            <person name="Klenk H.-P."/>
        </authorList>
    </citation>
    <scope>NUCLEOTIDE SEQUENCE [LARGE SCALE GENOMIC DNA]</scope>
    <source>
        <strain evidence="6 7">DSM 44109</strain>
    </source>
</reference>
<sequence length="239" mass="25543">MRWVPASSGASPWPAETFLARLPEPSRRTLLALGVIHTYPADHVIVRQGESADLVSVVVHGLVKVTARTENGRESLLAVQVRGDVVGDMAVLDGSTRSADVVTCGVTVVRLIKGEVFLGYLRRHPSAALTLSTLMGDRLRWANQRRLEFAGYDSDICLARLLLAVLARHGRTGPEGTDLGVPLTQVELGGLIGAKESTVQKILRDLSARGLVRTGHRRVTVTDLPGLAAFADLGPPPPG</sequence>
<keyword evidence="2" id="KW-0238">DNA-binding</keyword>
<protein>
    <submittedName>
        <fullName evidence="6">CRP-like cAMP-binding protein</fullName>
    </submittedName>
</protein>
<dbReference type="Pfam" id="PF13545">
    <property type="entry name" value="HTH_Crp_2"/>
    <property type="match status" value="1"/>
</dbReference>
<dbReference type="EMBL" id="JAUSRB010000002">
    <property type="protein sequence ID" value="MDP9869916.1"/>
    <property type="molecule type" value="Genomic_DNA"/>
</dbReference>
<dbReference type="InterPro" id="IPR000595">
    <property type="entry name" value="cNMP-bd_dom"/>
</dbReference>
<proteinExistence type="predicted"/>
<dbReference type="SUPFAM" id="SSF46785">
    <property type="entry name" value="Winged helix' DNA-binding domain"/>
    <property type="match status" value="1"/>
</dbReference>
<name>A0ABT9RM73_9ACTN</name>
<keyword evidence="1" id="KW-0805">Transcription regulation</keyword>
<dbReference type="SUPFAM" id="SSF51206">
    <property type="entry name" value="cAMP-binding domain-like"/>
    <property type="match status" value="1"/>
</dbReference>
<dbReference type="PANTHER" id="PTHR24567">
    <property type="entry name" value="CRP FAMILY TRANSCRIPTIONAL REGULATORY PROTEIN"/>
    <property type="match status" value="1"/>
</dbReference>
<dbReference type="PROSITE" id="PS51063">
    <property type="entry name" value="HTH_CRP_2"/>
    <property type="match status" value="1"/>
</dbReference>
<dbReference type="Gene3D" id="2.60.120.10">
    <property type="entry name" value="Jelly Rolls"/>
    <property type="match status" value="1"/>
</dbReference>
<dbReference type="CDD" id="cd00038">
    <property type="entry name" value="CAP_ED"/>
    <property type="match status" value="1"/>
</dbReference>
<feature type="domain" description="HTH crp-type" evidence="5">
    <location>
        <begin position="152"/>
        <end position="225"/>
    </location>
</feature>
<dbReference type="SMART" id="SM00100">
    <property type="entry name" value="cNMP"/>
    <property type="match status" value="1"/>
</dbReference>
<dbReference type="Proteomes" id="UP001230426">
    <property type="component" value="Unassembled WGS sequence"/>
</dbReference>
<feature type="domain" description="Cyclic nucleotide-binding" evidence="4">
    <location>
        <begin position="18"/>
        <end position="121"/>
    </location>
</feature>
<evidence type="ECO:0000313" key="6">
    <source>
        <dbReference type="EMBL" id="MDP9869916.1"/>
    </source>
</evidence>
<evidence type="ECO:0000256" key="1">
    <source>
        <dbReference type="ARBA" id="ARBA00023015"/>
    </source>
</evidence>
<dbReference type="InterPro" id="IPR050397">
    <property type="entry name" value="Env_Response_Regulators"/>
</dbReference>
<dbReference type="PANTHER" id="PTHR24567:SF74">
    <property type="entry name" value="HTH-TYPE TRANSCRIPTIONAL REGULATOR ARCR"/>
    <property type="match status" value="1"/>
</dbReference>
<gene>
    <name evidence="6" type="ORF">J2S55_009182</name>
</gene>
<comment type="caution">
    <text evidence="6">The sequence shown here is derived from an EMBL/GenBank/DDBJ whole genome shotgun (WGS) entry which is preliminary data.</text>
</comment>
<dbReference type="InterPro" id="IPR014710">
    <property type="entry name" value="RmlC-like_jellyroll"/>
</dbReference>
<evidence type="ECO:0000259" key="5">
    <source>
        <dbReference type="PROSITE" id="PS51063"/>
    </source>
</evidence>
<evidence type="ECO:0000313" key="7">
    <source>
        <dbReference type="Proteomes" id="UP001230426"/>
    </source>
</evidence>
<dbReference type="InterPro" id="IPR036390">
    <property type="entry name" value="WH_DNA-bd_sf"/>
</dbReference>
<evidence type="ECO:0000259" key="4">
    <source>
        <dbReference type="PROSITE" id="PS50042"/>
    </source>
</evidence>
<dbReference type="Pfam" id="PF00027">
    <property type="entry name" value="cNMP_binding"/>
    <property type="match status" value="1"/>
</dbReference>
<dbReference type="InterPro" id="IPR018490">
    <property type="entry name" value="cNMP-bd_dom_sf"/>
</dbReference>
<dbReference type="InterPro" id="IPR012318">
    <property type="entry name" value="HTH_CRP"/>
</dbReference>
<keyword evidence="7" id="KW-1185">Reference proteome</keyword>